<dbReference type="EMBL" id="JAOQJU010000004">
    <property type="protein sequence ID" value="MCU6686119.1"/>
    <property type="molecule type" value="Genomic_DNA"/>
</dbReference>
<dbReference type="Proteomes" id="UP001652431">
    <property type="component" value="Unassembled WGS sequence"/>
</dbReference>
<reference evidence="1 2" key="1">
    <citation type="journal article" date="2021" name="ISME Commun">
        <title>Automated analysis of genomic sequences facilitates high-throughput and comprehensive description of bacteria.</title>
        <authorList>
            <person name="Hitch T.C.A."/>
        </authorList>
    </citation>
    <scope>NUCLEOTIDE SEQUENCE [LARGE SCALE GENOMIC DNA]</scope>
    <source>
        <strain evidence="1 2">Sanger_03</strain>
    </source>
</reference>
<accession>A0ABT2RLS0</accession>
<keyword evidence="2" id="KW-1185">Reference proteome</keyword>
<proteinExistence type="predicted"/>
<gene>
    <name evidence="1" type="ORF">OCV99_06040</name>
</gene>
<name>A0ABT2RLS0_9FIRM</name>
<dbReference type="RefSeq" id="WP_158369270.1">
    <property type="nucleotide sequence ID" value="NZ_JAOQJU010000004.1"/>
</dbReference>
<evidence type="ECO:0000313" key="2">
    <source>
        <dbReference type="Proteomes" id="UP001652431"/>
    </source>
</evidence>
<comment type="caution">
    <text evidence="1">The sequence shown here is derived from an EMBL/GenBank/DDBJ whole genome shotgun (WGS) entry which is preliminary data.</text>
</comment>
<sequence>MPEETQVFQDMFRELNQYEKRGVYMAMDGKPASPTQIVKAHMVKEESGYMRDYVLNERGDLKALYFYMIK</sequence>
<evidence type="ECO:0000313" key="1">
    <source>
        <dbReference type="EMBL" id="MCU6686119.1"/>
    </source>
</evidence>
<protein>
    <submittedName>
        <fullName evidence="1">Uncharacterized protein</fullName>
    </submittedName>
</protein>
<organism evidence="1 2">
    <name type="scientific">Dorea acetigenes</name>
    <dbReference type="NCBI Taxonomy" id="2981787"/>
    <lineage>
        <taxon>Bacteria</taxon>
        <taxon>Bacillati</taxon>
        <taxon>Bacillota</taxon>
        <taxon>Clostridia</taxon>
        <taxon>Lachnospirales</taxon>
        <taxon>Lachnospiraceae</taxon>
        <taxon>Dorea</taxon>
    </lineage>
</organism>